<comment type="caution">
    <text evidence="2">The sequence shown here is derived from an EMBL/GenBank/DDBJ whole genome shotgun (WGS) entry which is preliminary data.</text>
</comment>
<accession>A0A9D1TQ03</accession>
<evidence type="ECO:0000313" key="2">
    <source>
        <dbReference type="EMBL" id="HIW00607.1"/>
    </source>
</evidence>
<feature type="compositionally biased region" description="Low complexity" evidence="1">
    <location>
        <begin position="526"/>
        <end position="539"/>
    </location>
</feature>
<gene>
    <name evidence="2" type="ORF">H9894_05385</name>
</gene>
<feature type="region of interest" description="Disordered" evidence="1">
    <location>
        <begin position="578"/>
        <end position="638"/>
    </location>
</feature>
<feature type="region of interest" description="Disordered" evidence="1">
    <location>
        <begin position="234"/>
        <end position="539"/>
    </location>
</feature>
<name>A0A9D1TQ03_9BACT</name>
<feature type="compositionally biased region" description="Low complexity" evidence="1">
    <location>
        <begin position="418"/>
        <end position="438"/>
    </location>
</feature>
<feature type="compositionally biased region" description="Low complexity" evidence="1">
    <location>
        <begin position="122"/>
        <end position="131"/>
    </location>
</feature>
<evidence type="ECO:0000256" key="1">
    <source>
        <dbReference type="SAM" id="MobiDB-lite"/>
    </source>
</evidence>
<feature type="compositionally biased region" description="Low complexity" evidence="1">
    <location>
        <begin position="695"/>
        <end position="709"/>
    </location>
</feature>
<protein>
    <submittedName>
        <fullName evidence="2">Uncharacterized protein</fullName>
    </submittedName>
</protein>
<dbReference type="Proteomes" id="UP000886752">
    <property type="component" value="Unassembled WGS sequence"/>
</dbReference>
<feature type="compositionally biased region" description="Basic and acidic residues" evidence="1">
    <location>
        <begin position="397"/>
        <end position="417"/>
    </location>
</feature>
<proteinExistence type="predicted"/>
<reference evidence="2" key="2">
    <citation type="submission" date="2021-04" db="EMBL/GenBank/DDBJ databases">
        <authorList>
            <person name="Gilroy R."/>
        </authorList>
    </citation>
    <scope>NUCLEOTIDE SEQUENCE</scope>
    <source>
        <strain evidence="2">ChiHecec2B26-446</strain>
    </source>
</reference>
<feature type="compositionally biased region" description="Low complexity" evidence="1">
    <location>
        <begin position="274"/>
        <end position="284"/>
    </location>
</feature>
<feature type="region of interest" description="Disordered" evidence="1">
    <location>
        <begin position="1"/>
        <end position="131"/>
    </location>
</feature>
<feature type="compositionally biased region" description="Basic and acidic residues" evidence="1">
    <location>
        <begin position="101"/>
        <end position="115"/>
    </location>
</feature>
<dbReference type="AlphaFoldDB" id="A0A9D1TQ03"/>
<feature type="compositionally biased region" description="Low complexity" evidence="1">
    <location>
        <begin position="455"/>
        <end position="473"/>
    </location>
</feature>
<feature type="region of interest" description="Disordered" evidence="1">
    <location>
        <begin position="851"/>
        <end position="946"/>
    </location>
</feature>
<feature type="compositionally biased region" description="Basic and acidic residues" evidence="1">
    <location>
        <begin position="1017"/>
        <end position="1032"/>
    </location>
</feature>
<feature type="compositionally biased region" description="Basic and acidic residues" evidence="1">
    <location>
        <begin position="440"/>
        <end position="453"/>
    </location>
</feature>
<feature type="region of interest" description="Disordered" evidence="1">
    <location>
        <begin position="655"/>
        <end position="717"/>
    </location>
</feature>
<feature type="region of interest" description="Disordered" evidence="1">
    <location>
        <begin position="1002"/>
        <end position="1039"/>
    </location>
</feature>
<feature type="compositionally biased region" description="Low complexity" evidence="1">
    <location>
        <begin position="346"/>
        <end position="359"/>
    </location>
</feature>
<feature type="compositionally biased region" description="Polar residues" evidence="1">
    <location>
        <begin position="880"/>
        <end position="892"/>
    </location>
</feature>
<evidence type="ECO:0000313" key="3">
    <source>
        <dbReference type="Proteomes" id="UP000886752"/>
    </source>
</evidence>
<feature type="compositionally biased region" description="Polar residues" evidence="1">
    <location>
        <begin position="286"/>
        <end position="298"/>
    </location>
</feature>
<feature type="compositionally biased region" description="Low complexity" evidence="1">
    <location>
        <begin position="41"/>
        <end position="73"/>
    </location>
</feature>
<sequence>MRPTQSIPSVLPGEAAGSGQVVRTSQAVQMSLPGLPDLNAEPRAGAAATSAARSEETAAAARAAARPQAEATGNTVSQAPARRPIYHLRPMGGRRGFRAAAHPDQRQDQRQEYGPDQRQNQAAAAVPAAESPSAATVPAAASAAGPGVRAAGPASAGTGIGTLSGTVPGVVVETGEEVSPEVLALAACDIPAELATGEEAVGALDRSFDFSDQAAVPIVPEGTTMVVEEDVVLTGSKRRSTRSTRTVQKKAARKPTRRKTTTGTTGTRRRTSTRAKAAAETAPEQSPEQNPDQMTARMTSHVPDPVVSANSDSAPSPAEGSGDGMTVAGYPDAAQDAAQETAFQPAFQEAARQTQAQAAIPRRPTFARDDEGQLRRLRQRLSAPYADSLFPELEAEEAARAARSRDDGPAESEDRGFAGRVPAAGAPVPGSTGPAGPTDEADHRERARTREPAADVGSGQSVNQSVNQSVDQSPEQTPAQATWAARADSRPQAAGPVSQEPASDRTASPEADVRSTEQGTDQSTDQAPEQPAEEAQAGQSAALRRRLPILSGCSHRLLIVLVLIVLGIGAIGMFLMQSQTDPRGPVTGRLPDRLTDRSRPSASVPADRNGTVPVTAPGLVPGTAAPDSYGLHGTQDADRPAGLTAQEWAEILSADEQNEDNSADDLGASRETSLEVSREAGQASEPLAAAEQGADDTSASSGDSADPAGRATAEEKARQMRQFALELRLLRLTTQDTMALLARVEEALGRQEDVSGDAGQPDTSGAREAAEADLIRLLDRCEILGVQMRQWALRSRALVLAEDEFSRELARRAARALAARAAQAPDTASTETASDAHTALLSGAALTAAAPAASSREPAGKAAGRAQSPQVLPEDDRNTQQKAPDSEQQTVQKETRKEARKDSAKADSGREVNRTKQEKKQKAQARTVREKKERARTNARAKAQAGKSVPLALRGWTVAGIGDNRAVLADPEGRAWTVVAGGRTTDFRVLAIDLAGHRVLTDKGPLSFAGSGTNRSGKKDFGKKDSGKKDSGRQGPGVN</sequence>
<organism evidence="2 3">
    <name type="scientific">Candidatus Desulfovibrio intestinipullorum</name>
    <dbReference type="NCBI Taxonomy" id="2838536"/>
    <lineage>
        <taxon>Bacteria</taxon>
        <taxon>Pseudomonadati</taxon>
        <taxon>Thermodesulfobacteriota</taxon>
        <taxon>Desulfovibrionia</taxon>
        <taxon>Desulfovibrionales</taxon>
        <taxon>Desulfovibrionaceae</taxon>
        <taxon>Desulfovibrio</taxon>
    </lineage>
</organism>
<feature type="compositionally biased region" description="Basic and acidic residues" evidence="1">
    <location>
        <begin position="590"/>
        <end position="599"/>
    </location>
</feature>
<feature type="compositionally biased region" description="Polar residues" evidence="1">
    <location>
        <begin position="516"/>
        <end position="525"/>
    </location>
</feature>
<reference evidence="2" key="1">
    <citation type="journal article" date="2021" name="PeerJ">
        <title>Extensive microbial diversity within the chicken gut microbiome revealed by metagenomics and culture.</title>
        <authorList>
            <person name="Gilroy R."/>
            <person name="Ravi A."/>
            <person name="Getino M."/>
            <person name="Pursley I."/>
            <person name="Horton D.L."/>
            <person name="Alikhan N.F."/>
            <person name="Baker D."/>
            <person name="Gharbi K."/>
            <person name="Hall N."/>
            <person name="Watson M."/>
            <person name="Adriaenssens E.M."/>
            <person name="Foster-Nyarko E."/>
            <person name="Jarju S."/>
            <person name="Secka A."/>
            <person name="Antonio M."/>
            <person name="Oren A."/>
            <person name="Chaudhuri R.R."/>
            <person name="La Ragione R."/>
            <person name="Hildebrand F."/>
            <person name="Pallen M.J."/>
        </authorList>
    </citation>
    <scope>NUCLEOTIDE SEQUENCE</scope>
    <source>
        <strain evidence="2">ChiHecec2B26-446</strain>
    </source>
</reference>
<feature type="compositionally biased region" description="Basic residues" evidence="1">
    <location>
        <begin position="236"/>
        <end position="260"/>
    </location>
</feature>
<dbReference type="EMBL" id="DXHV01000055">
    <property type="protein sequence ID" value="HIW00607.1"/>
    <property type="molecule type" value="Genomic_DNA"/>
</dbReference>
<feature type="compositionally biased region" description="Basic and acidic residues" evidence="1">
    <location>
        <begin position="893"/>
        <end position="936"/>
    </location>
</feature>